<feature type="region of interest" description="Disordered" evidence="1">
    <location>
        <begin position="1"/>
        <end position="49"/>
    </location>
</feature>
<keyword evidence="2" id="KW-1133">Transmembrane helix</keyword>
<evidence type="ECO:0000256" key="2">
    <source>
        <dbReference type="SAM" id="Phobius"/>
    </source>
</evidence>
<organism evidence="3 4">
    <name type="scientific">Tetraparma gracilis</name>
    <dbReference type="NCBI Taxonomy" id="2962635"/>
    <lineage>
        <taxon>Eukaryota</taxon>
        <taxon>Sar</taxon>
        <taxon>Stramenopiles</taxon>
        <taxon>Ochrophyta</taxon>
        <taxon>Bolidophyceae</taxon>
        <taxon>Parmales</taxon>
        <taxon>Triparmaceae</taxon>
        <taxon>Tetraparma</taxon>
    </lineage>
</organism>
<keyword evidence="4" id="KW-1185">Reference proteome</keyword>
<accession>A0ABQ6MZL9</accession>
<protein>
    <submittedName>
        <fullName evidence="3">Uncharacterized protein</fullName>
    </submittedName>
</protein>
<keyword evidence="2" id="KW-0472">Membrane</keyword>
<feature type="transmembrane region" description="Helical" evidence="2">
    <location>
        <begin position="98"/>
        <end position="117"/>
    </location>
</feature>
<comment type="caution">
    <text evidence="3">The sequence shown here is derived from an EMBL/GenBank/DDBJ whole genome shotgun (WGS) entry which is preliminary data.</text>
</comment>
<sequence>MSDDNFDESPSRPMSGAARRQSKAAKTRLSSISTDHRTVDTATGGDQSGIGAMFVASRKTSIVDSTFRSTLARNNVDSVHLAEATTDQELKGWYMYDFANGAFFCSVLNFLPILIAYQASVMAK</sequence>
<evidence type="ECO:0000313" key="4">
    <source>
        <dbReference type="Proteomes" id="UP001165060"/>
    </source>
</evidence>
<gene>
    <name evidence="3" type="ORF">TeGR_g5134</name>
</gene>
<reference evidence="3 4" key="1">
    <citation type="journal article" date="2023" name="Commun. Biol.">
        <title>Genome analysis of Parmales, the sister group of diatoms, reveals the evolutionary specialization of diatoms from phago-mixotrophs to photoautotrophs.</title>
        <authorList>
            <person name="Ban H."/>
            <person name="Sato S."/>
            <person name="Yoshikawa S."/>
            <person name="Yamada K."/>
            <person name="Nakamura Y."/>
            <person name="Ichinomiya M."/>
            <person name="Sato N."/>
            <person name="Blanc-Mathieu R."/>
            <person name="Endo H."/>
            <person name="Kuwata A."/>
            <person name="Ogata H."/>
        </authorList>
    </citation>
    <scope>NUCLEOTIDE SEQUENCE [LARGE SCALE GENOMIC DNA]</scope>
</reference>
<proteinExistence type="predicted"/>
<name>A0ABQ6MZL9_9STRA</name>
<feature type="non-terminal residue" evidence="3">
    <location>
        <position position="124"/>
    </location>
</feature>
<evidence type="ECO:0000256" key="1">
    <source>
        <dbReference type="SAM" id="MobiDB-lite"/>
    </source>
</evidence>
<evidence type="ECO:0000313" key="3">
    <source>
        <dbReference type="EMBL" id="GMI37056.1"/>
    </source>
</evidence>
<dbReference type="Proteomes" id="UP001165060">
    <property type="component" value="Unassembled WGS sequence"/>
</dbReference>
<keyword evidence="2" id="KW-0812">Transmembrane</keyword>
<dbReference type="EMBL" id="BRYB01004798">
    <property type="protein sequence ID" value="GMI37056.1"/>
    <property type="molecule type" value="Genomic_DNA"/>
</dbReference>